<dbReference type="PANTHER" id="PTHR42788">
    <property type="entry name" value="TAURINE IMPORT ATP-BINDING PROTEIN-RELATED"/>
    <property type="match status" value="1"/>
</dbReference>
<evidence type="ECO:0000256" key="3">
    <source>
        <dbReference type="ARBA" id="ARBA00022840"/>
    </source>
</evidence>
<dbReference type="Pfam" id="PF00005">
    <property type="entry name" value="ABC_tran"/>
    <property type="match status" value="1"/>
</dbReference>
<protein>
    <submittedName>
        <fullName evidence="5">ABC transporter ATP-binding protein</fullName>
    </submittedName>
</protein>
<dbReference type="GO" id="GO:0016887">
    <property type="term" value="F:ATP hydrolysis activity"/>
    <property type="evidence" value="ECO:0007669"/>
    <property type="project" value="InterPro"/>
</dbReference>
<dbReference type="SMART" id="SM00382">
    <property type="entry name" value="AAA"/>
    <property type="match status" value="1"/>
</dbReference>
<dbReference type="PANTHER" id="PTHR42788:SF13">
    <property type="entry name" value="ALIPHATIC SULFONATES IMPORT ATP-BINDING PROTEIN SSUB"/>
    <property type="match status" value="1"/>
</dbReference>
<dbReference type="PROSITE" id="PS00211">
    <property type="entry name" value="ABC_TRANSPORTER_1"/>
    <property type="match status" value="1"/>
</dbReference>
<dbReference type="EMBL" id="SMJW01000004">
    <property type="protein sequence ID" value="TDC19895.1"/>
    <property type="molecule type" value="Genomic_DNA"/>
</dbReference>
<gene>
    <name evidence="5" type="ORF">E1284_01785</name>
</gene>
<dbReference type="InterPro" id="IPR050166">
    <property type="entry name" value="ABC_transporter_ATP-bind"/>
</dbReference>
<evidence type="ECO:0000256" key="1">
    <source>
        <dbReference type="ARBA" id="ARBA00022448"/>
    </source>
</evidence>
<dbReference type="PROSITE" id="PS50893">
    <property type="entry name" value="ABC_TRANSPORTER_2"/>
    <property type="match status" value="1"/>
</dbReference>
<dbReference type="InterPro" id="IPR027417">
    <property type="entry name" value="P-loop_NTPase"/>
</dbReference>
<dbReference type="GO" id="GO:0005524">
    <property type="term" value="F:ATP binding"/>
    <property type="evidence" value="ECO:0007669"/>
    <property type="project" value="UniProtKB-KW"/>
</dbReference>
<dbReference type="Proteomes" id="UP000295431">
    <property type="component" value="Unassembled WGS sequence"/>
</dbReference>
<organism evidence="5 6">
    <name type="scientific">Actinomadura bangladeshensis</name>
    <dbReference type="NCBI Taxonomy" id="453573"/>
    <lineage>
        <taxon>Bacteria</taxon>
        <taxon>Bacillati</taxon>
        <taxon>Actinomycetota</taxon>
        <taxon>Actinomycetes</taxon>
        <taxon>Streptosporangiales</taxon>
        <taxon>Thermomonosporaceae</taxon>
        <taxon>Actinomadura</taxon>
    </lineage>
</organism>
<evidence type="ECO:0000256" key="2">
    <source>
        <dbReference type="ARBA" id="ARBA00022741"/>
    </source>
</evidence>
<dbReference type="OrthoDB" id="3514167at2"/>
<dbReference type="AlphaFoldDB" id="A0A4R4PBU2"/>
<keyword evidence="1" id="KW-0813">Transport</keyword>
<dbReference type="InterPro" id="IPR003439">
    <property type="entry name" value="ABC_transporter-like_ATP-bd"/>
</dbReference>
<feature type="domain" description="ABC transporter" evidence="4">
    <location>
        <begin position="16"/>
        <end position="245"/>
    </location>
</feature>
<evidence type="ECO:0000259" key="4">
    <source>
        <dbReference type="PROSITE" id="PS50893"/>
    </source>
</evidence>
<accession>A0A4R4PBU2</accession>
<evidence type="ECO:0000313" key="5">
    <source>
        <dbReference type="EMBL" id="TDC19895.1"/>
    </source>
</evidence>
<dbReference type="InterPro" id="IPR018247">
    <property type="entry name" value="EF_Hand_1_Ca_BS"/>
</dbReference>
<dbReference type="InterPro" id="IPR003593">
    <property type="entry name" value="AAA+_ATPase"/>
</dbReference>
<dbReference type="InterPro" id="IPR017871">
    <property type="entry name" value="ABC_transporter-like_CS"/>
</dbReference>
<sequence>MVRQADRNGGGAVSTLDIRNLEVRFGDEVVIDGIDLGIRDGELVTLLGPSGCGKSTMLRILGGLADHHGGSVTVDGRPAAQSWDRLAYVFQAARLAPWRTALDNVVLGMKLRGVEGSRREIRERARGFLETVGIGALADRPAHALSGGEQQRVSIARALSVEPSVLMMDEPFSALDVQTRRRLRQEIVSLWERTALTIVLVTHDIEEALVVGSRVVVCSPKPTGILADIDVDMPYPRDPATAEFGEHRKRIAALFGSDEAAGGRTVTDVR</sequence>
<dbReference type="PROSITE" id="PS00018">
    <property type="entry name" value="EF_HAND_1"/>
    <property type="match status" value="1"/>
</dbReference>
<comment type="caution">
    <text evidence="5">The sequence shown here is derived from an EMBL/GenBank/DDBJ whole genome shotgun (WGS) entry which is preliminary data.</text>
</comment>
<name>A0A4R4PBU2_9ACTN</name>
<keyword evidence="6" id="KW-1185">Reference proteome</keyword>
<dbReference type="SUPFAM" id="SSF52540">
    <property type="entry name" value="P-loop containing nucleoside triphosphate hydrolases"/>
    <property type="match status" value="1"/>
</dbReference>
<keyword evidence="3 5" id="KW-0067">ATP-binding</keyword>
<dbReference type="Gene3D" id="3.40.50.300">
    <property type="entry name" value="P-loop containing nucleotide triphosphate hydrolases"/>
    <property type="match status" value="1"/>
</dbReference>
<keyword evidence="2" id="KW-0547">Nucleotide-binding</keyword>
<reference evidence="5 6" key="1">
    <citation type="submission" date="2019-03" db="EMBL/GenBank/DDBJ databases">
        <title>Draft genome sequences of novel Actinobacteria.</title>
        <authorList>
            <person name="Sahin N."/>
            <person name="Ay H."/>
            <person name="Saygin H."/>
        </authorList>
    </citation>
    <scope>NUCLEOTIDE SEQUENCE [LARGE SCALE GENOMIC DNA]</scope>
    <source>
        <strain evidence="5 6">DSM 45347</strain>
    </source>
</reference>
<evidence type="ECO:0000313" key="6">
    <source>
        <dbReference type="Proteomes" id="UP000295431"/>
    </source>
</evidence>
<proteinExistence type="predicted"/>
<dbReference type="CDD" id="cd03293">
    <property type="entry name" value="ABC_NrtD_SsuB_transporters"/>
    <property type="match status" value="1"/>
</dbReference>